<evidence type="ECO:0000256" key="1">
    <source>
        <dbReference type="ARBA" id="ARBA00023015"/>
    </source>
</evidence>
<dbReference type="Gene3D" id="1.10.10.60">
    <property type="entry name" value="Homeodomain-like"/>
    <property type="match status" value="1"/>
</dbReference>
<dbReference type="PANTHER" id="PTHR43280">
    <property type="entry name" value="ARAC-FAMILY TRANSCRIPTIONAL REGULATOR"/>
    <property type="match status" value="1"/>
</dbReference>
<feature type="domain" description="HTH araC/xylS-type" evidence="4">
    <location>
        <begin position="190"/>
        <end position="288"/>
    </location>
</feature>
<dbReference type="Pfam" id="PF12833">
    <property type="entry name" value="HTH_18"/>
    <property type="match status" value="1"/>
</dbReference>
<evidence type="ECO:0000256" key="3">
    <source>
        <dbReference type="ARBA" id="ARBA00023163"/>
    </source>
</evidence>
<sequence length="293" mass="33973">MLHFRPLYLKNMSAKKEAIEVHKDELGSIGVDLATFDNLNEYLHVAHRDNHYMFIIQQTGYFLWELDFNEINQTGPSVSFVAPGQMHRYLDVKECSGWLVFVDNELVPVQYREIFTSCLNLKQVAAVDHDEAAFKILPLLVEMLKEESQPLYKSVIRSMIETLAGIMATRILLSQNLMPYIGGTKYNTVVTFKQLVGEKIKESKQVQEYASLLNISPLYLNEIVKQITGFPASYWINQEILLEAKRMLYYTTLDVKQIAYELGYEDHAYFSRFFKKNTAMTALEFRNLKPLII</sequence>
<name>A0A434ADI3_9FLAO</name>
<dbReference type="SMART" id="SM00342">
    <property type="entry name" value="HTH_ARAC"/>
    <property type="match status" value="1"/>
</dbReference>
<reference evidence="6" key="1">
    <citation type="journal article" date="2019" name="Syst. Appl. Microbiol.">
        <title>Flavobacterium circumlabens sp. nov. and Flavobacterium cupreum sp. nov., two psychrotrophic species isolated from Antarctic environmental samples.</title>
        <authorList>
            <person name="Kralova S."/>
            <person name="Busse H.-J."/>
            <person name="Svec P."/>
            <person name="Maslanova I."/>
            <person name="Stankova E."/>
            <person name="Bartak M."/>
            <person name="Sedlacek I."/>
        </authorList>
    </citation>
    <scope>NUCLEOTIDE SEQUENCE [LARGE SCALE GENOMIC DNA]</scope>
    <source>
        <strain evidence="6">CCM 8825</strain>
    </source>
</reference>
<protein>
    <submittedName>
        <fullName evidence="5">Helix-turn-helix domain-containing protein</fullName>
    </submittedName>
</protein>
<organism evidence="5 6">
    <name type="scientific">Flavobacterium cupreum</name>
    <dbReference type="NCBI Taxonomy" id="2133766"/>
    <lineage>
        <taxon>Bacteria</taxon>
        <taxon>Pseudomonadati</taxon>
        <taxon>Bacteroidota</taxon>
        <taxon>Flavobacteriia</taxon>
        <taxon>Flavobacteriales</taxon>
        <taxon>Flavobacteriaceae</taxon>
        <taxon>Flavobacterium</taxon>
    </lineage>
</organism>
<dbReference type="InterPro" id="IPR009057">
    <property type="entry name" value="Homeodomain-like_sf"/>
</dbReference>
<dbReference type="AlphaFoldDB" id="A0A434ADI3"/>
<dbReference type="Proteomes" id="UP000288102">
    <property type="component" value="Unassembled WGS sequence"/>
</dbReference>
<keyword evidence="2" id="KW-0238">DNA-binding</keyword>
<keyword evidence="3" id="KW-0804">Transcription</keyword>
<proteinExistence type="predicted"/>
<dbReference type="GO" id="GO:0003700">
    <property type="term" value="F:DNA-binding transcription factor activity"/>
    <property type="evidence" value="ECO:0007669"/>
    <property type="project" value="InterPro"/>
</dbReference>
<evidence type="ECO:0000259" key="4">
    <source>
        <dbReference type="PROSITE" id="PS01124"/>
    </source>
</evidence>
<dbReference type="SUPFAM" id="SSF46689">
    <property type="entry name" value="Homeodomain-like"/>
    <property type="match status" value="1"/>
</dbReference>
<comment type="caution">
    <text evidence="5">The sequence shown here is derived from an EMBL/GenBank/DDBJ whole genome shotgun (WGS) entry which is preliminary data.</text>
</comment>
<evidence type="ECO:0000313" key="6">
    <source>
        <dbReference type="Proteomes" id="UP000288102"/>
    </source>
</evidence>
<dbReference type="PANTHER" id="PTHR43280:SF32">
    <property type="entry name" value="TRANSCRIPTIONAL REGULATORY PROTEIN"/>
    <property type="match status" value="1"/>
</dbReference>
<evidence type="ECO:0000313" key="5">
    <source>
        <dbReference type="EMBL" id="RUT72431.1"/>
    </source>
</evidence>
<accession>A0A434ADI3</accession>
<dbReference type="GO" id="GO:0043565">
    <property type="term" value="F:sequence-specific DNA binding"/>
    <property type="evidence" value="ECO:0007669"/>
    <property type="project" value="InterPro"/>
</dbReference>
<keyword evidence="6" id="KW-1185">Reference proteome</keyword>
<dbReference type="EMBL" id="QWDM01000001">
    <property type="protein sequence ID" value="RUT72431.1"/>
    <property type="molecule type" value="Genomic_DNA"/>
</dbReference>
<gene>
    <name evidence="5" type="ORF">D0817_02155</name>
</gene>
<keyword evidence="1" id="KW-0805">Transcription regulation</keyword>
<dbReference type="OrthoDB" id="1096411at2"/>
<evidence type="ECO:0000256" key="2">
    <source>
        <dbReference type="ARBA" id="ARBA00023125"/>
    </source>
</evidence>
<dbReference type="PROSITE" id="PS01124">
    <property type="entry name" value="HTH_ARAC_FAMILY_2"/>
    <property type="match status" value="1"/>
</dbReference>
<dbReference type="InterPro" id="IPR018060">
    <property type="entry name" value="HTH_AraC"/>
</dbReference>